<comment type="caution">
    <text evidence="2">The sequence shown here is derived from an EMBL/GenBank/DDBJ whole genome shotgun (WGS) entry which is preliminary data.</text>
</comment>
<dbReference type="Proteomes" id="UP001610444">
    <property type="component" value="Unassembled WGS sequence"/>
</dbReference>
<dbReference type="GeneID" id="98153479"/>
<reference evidence="2 3" key="1">
    <citation type="submission" date="2024-07" db="EMBL/GenBank/DDBJ databases">
        <title>Section-level genome sequencing and comparative genomics of Aspergillus sections Usti and Cavernicolus.</title>
        <authorList>
            <consortium name="Lawrence Berkeley National Laboratory"/>
            <person name="Nybo J.L."/>
            <person name="Vesth T.C."/>
            <person name="Theobald S."/>
            <person name="Frisvad J.C."/>
            <person name="Larsen T.O."/>
            <person name="Kjaerboelling I."/>
            <person name="Rothschild-Mancinelli K."/>
            <person name="Lyhne E.K."/>
            <person name="Kogle M.E."/>
            <person name="Barry K."/>
            <person name="Clum A."/>
            <person name="Na H."/>
            <person name="Ledsgaard L."/>
            <person name="Lin J."/>
            <person name="Lipzen A."/>
            <person name="Kuo A."/>
            <person name="Riley R."/>
            <person name="Mondo S."/>
            <person name="LaButti K."/>
            <person name="Haridas S."/>
            <person name="Pangalinan J."/>
            <person name="Salamov A.A."/>
            <person name="Simmons B.A."/>
            <person name="Magnuson J.K."/>
            <person name="Chen J."/>
            <person name="Drula E."/>
            <person name="Henrissat B."/>
            <person name="Wiebenga A."/>
            <person name="Lubbers R.J."/>
            <person name="Gomes A.C."/>
            <person name="Macurrencykelacurrency M.R."/>
            <person name="Stajich J."/>
            <person name="Grigoriev I.V."/>
            <person name="Mortensen U.H."/>
            <person name="De vries R.P."/>
            <person name="Baker S.E."/>
            <person name="Andersen M.R."/>
        </authorList>
    </citation>
    <scope>NUCLEOTIDE SEQUENCE [LARGE SCALE GENOMIC DNA]</scope>
    <source>
        <strain evidence="2 3">CBS 756.74</strain>
    </source>
</reference>
<protein>
    <submittedName>
        <fullName evidence="2">Uncharacterized protein</fullName>
    </submittedName>
</protein>
<keyword evidence="3" id="KW-1185">Reference proteome</keyword>
<feature type="region of interest" description="Disordered" evidence="1">
    <location>
        <begin position="45"/>
        <end position="73"/>
    </location>
</feature>
<evidence type="ECO:0000313" key="2">
    <source>
        <dbReference type="EMBL" id="KAL2860313.1"/>
    </source>
</evidence>
<dbReference type="EMBL" id="JBFXLR010000002">
    <property type="protein sequence ID" value="KAL2860313.1"/>
    <property type="molecule type" value="Genomic_DNA"/>
</dbReference>
<name>A0ABR4L711_9EURO</name>
<accession>A0ABR4L711</accession>
<organism evidence="2 3">
    <name type="scientific">Aspergillus pseudodeflectus</name>
    <dbReference type="NCBI Taxonomy" id="176178"/>
    <lineage>
        <taxon>Eukaryota</taxon>
        <taxon>Fungi</taxon>
        <taxon>Dikarya</taxon>
        <taxon>Ascomycota</taxon>
        <taxon>Pezizomycotina</taxon>
        <taxon>Eurotiomycetes</taxon>
        <taxon>Eurotiomycetidae</taxon>
        <taxon>Eurotiales</taxon>
        <taxon>Aspergillaceae</taxon>
        <taxon>Aspergillus</taxon>
        <taxon>Aspergillus subgen. Nidulantes</taxon>
    </lineage>
</organism>
<evidence type="ECO:0000256" key="1">
    <source>
        <dbReference type="SAM" id="MobiDB-lite"/>
    </source>
</evidence>
<gene>
    <name evidence="2" type="ORF">BJX68DRAFT_224899</name>
</gene>
<proteinExistence type="predicted"/>
<evidence type="ECO:0000313" key="3">
    <source>
        <dbReference type="Proteomes" id="UP001610444"/>
    </source>
</evidence>
<sequence>MSLQQWHPISFYSSQETAHLVYWSFRASDIQIAVFRSVNDNRDRAASSWPRSSTAQQEEKTAASLLGNFPLMP</sequence>
<dbReference type="RefSeq" id="XP_070905004.1">
    <property type="nucleotide sequence ID" value="XM_071038315.1"/>
</dbReference>